<dbReference type="PROSITE" id="PS51182">
    <property type="entry name" value="C2_TENSIN"/>
    <property type="match status" value="1"/>
</dbReference>
<sequence>MAIFCLRYLGYMCDLLADKPYRPHFKPLTIKAVTVSPIPFFNKQRNGCRPYCDVLIGETKIYSTCTDFERMK</sequence>
<dbReference type="InParanoid" id="G3HY57"/>
<dbReference type="InterPro" id="IPR014020">
    <property type="entry name" value="Tensin_C2-dom"/>
</dbReference>
<organism evidence="2 3">
    <name type="scientific">Cricetulus griseus</name>
    <name type="common">Chinese hamster</name>
    <name type="synonym">Cricetulus barabensis griseus</name>
    <dbReference type="NCBI Taxonomy" id="10029"/>
    <lineage>
        <taxon>Eukaryota</taxon>
        <taxon>Metazoa</taxon>
        <taxon>Chordata</taxon>
        <taxon>Craniata</taxon>
        <taxon>Vertebrata</taxon>
        <taxon>Euteleostomi</taxon>
        <taxon>Mammalia</taxon>
        <taxon>Eutheria</taxon>
        <taxon>Euarchontoglires</taxon>
        <taxon>Glires</taxon>
        <taxon>Rodentia</taxon>
        <taxon>Myomorpha</taxon>
        <taxon>Muroidea</taxon>
        <taxon>Cricetidae</taxon>
        <taxon>Cricetinae</taxon>
        <taxon>Cricetulus</taxon>
    </lineage>
</organism>
<dbReference type="STRING" id="10029.G3HY57"/>
<evidence type="ECO:0000259" key="1">
    <source>
        <dbReference type="PROSITE" id="PS51182"/>
    </source>
</evidence>
<dbReference type="SUPFAM" id="SSF49562">
    <property type="entry name" value="C2 domain (Calcium/lipid-binding domain, CaLB)"/>
    <property type="match status" value="1"/>
</dbReference>
<protein>
    <submittedName>
        <fullName evidence="2">Putative tyrosine-protein phosphatase auxilin</fullName>
    </submittedName>
</protein>
<reference evidence="3" key="1">
    <citation type="journal article" date="2011" name="Nat. Biotechnol.">
        <title>The genomic sequence of the Chinese hamster ovary (CHO)-K1 cell line.</title>
        <authorList>
            <person name="Xu X."/>
            <person name="Nagarajan H."/>
            <person name="Lewis N.E."/>
            <person name="Pan S."/>
            <person name="Cai Z."/>
            <person name="Liu X."/>
            <person name="Chen W."/>
            <person name="Xie M."/>
            <person name="Wang W."/>
            <person name="Hammond S."/>
            <person name="Andersen M.R."/>
            <person name="Neff N."/>
            <person name="Passarelli B."/>
            <person name="Koh W."/>
            <person name="Fan H.C."/>
            <person name="Wang J."/>
            <person name="Gui Y."/>
            <person name="Lee K.H."/>
            <person name="Betenbaugh M.J."/>
            <person name="Quake S.R."/>
            <person name="Famili I."/>
            <person name="Palsson B.O."/>
            <person name="Wang J."/>
        </authorList>
    </citation>
    <scope>NUCLEOTIDE SEQUENCE [LARGE SCALE GENOMIC DNA]</scope>
    <source>
        <strain evidence="3">CHO K1 cell line</strain>
    </source>
</reference>
<dbReference type="EMBL" id="JH000909">
    <property type="protein sequence ID" value="EGW03480.1"/>
    <property type="molecule type" value="Genomic_DNA"/>
</dbReference>
<proteinExistence type="predicted"/>
<feature type="domain" description="C2 tensin-type" evidence="1">
    <location>
        <begin position="25"/>
        <end position="72"/>
    </location>
</feature>
<gene>
    <name evidence="2" type="ORF">I79_015975</name>
</gene>
<accession>G3HY57</accession>
<dbReference type="AlphaFoldDB" id="G3HY57"/>
<dbReference type="InterPro" id="IPR035892">
    <property type="entry name" value="C2_domain_sf"/>
</dbReference>
<evidence type="ECO:0000313" key="3">
    <source>
        <dbReference type="Proteomes" id="UP000001075"/>
    </source>
</evidence>
<dbReference type="Proteomes" id="UP000001075">
    <property type="component" value="Unassembled WGS sequence"/>
</dbReference>
<name>G3HY57_CRIGR</name>
<dbReference type="Pfam" id="PF10409">
    <property type="entry name" value="PTEN_C2"/>
    <property type="match status" value="1"/>
</dbReference>
<dbReference type="Gene3D" id="2.60.40.1110">
    <property type="match status" value="1"/>
</dbReference>
<evidence type="ECO:0000313" key="2">
    <source>
        <dbReference type="EMBL" id="EGW03480.1"/>
    </source>
</evidence>